<dbReference type="Proteomes" id="UP000236959">
    <property type="component" value="Unassembled WGS sequence"/>
</dbReference>
<feature type="transmembrane region" description="Helical" evidence="7">
    <location>
        <begin position="20"/>
        <end position="48"/>
    </location>
</feature>
<dbReference type="GO" id="GO:0005886">
    <property type="term" value="C:plasma membrane"/>
    <property type="evidence" value="ECO:0007669"/>
    <property type="project" value="UniProtKB-SubCell"/>
</dbReference>
<comment type="function">
    <text evidence="7">Part of the tripartite ATP-independent periplasmic (TRAP) transport system.</text>
</comment>
<dbReference type="GO" id="GO:0022857">
    <property type="term" value="F:transmembrane transporter activity"/>
    <property type="evidence" value="ECO:0007669"/>
    <property type="project" value="UniProtKB-UniRule"/>
</dbReference>
<comment type="caution">
    <text evidence="9">The sequence shown here is derived from an EMBL/GenBank/DDBJ whole genome shotgun (WGS) entry which is preliminary data.</text>
</comment>
<evidence type="ECO:0000256" key="1">
    <source>
        <dbReference type="ARBA" id="ARBA00004651"/>
    </source>
</evidence>
<evidence type="ECO:0000256" key="6">
    <source>
        <dbReference type="ARBA" id="ARBA00023136"/>
    </source>
</evidence>
<comment type="similarity">
    <text evidence="7">Belongs to the TRAP transporter small permease family.</text>
</comment>
<evidence type="ECO:0000259" key="8">
    <source>
        <dbReference type="Pfam" id="PF04290"/>
    </source>
</evidence>
<keyword evidence="7" id="KW-0997">Cell inner membrane</keyword>
<feature type="transmembrane region" description="Helical" evidence="7">
    <location>
        <begin position="138"/>
        <end position="160"/>
    </location>
</feature>
<protein>
    <recommendedName>
        <fullName evidence="7">TRAP transporter small permease protein</fullName>
    </recommendedName>
</protein>
<feature type="transmembrane region" description="Helical" evidence="7">
    <location>
        <begin position="94"/>
        <end position="118"/>
    </location>
</feature>
<dbReference type="OrthoDB" id="6183232at2"/>
<name>A0A2S3V1E1_9HYPH</name>
<gene>
    <name evidence="9" type="ORF">CLV41_101129</name>
</gene>
<evidence type="ECO:0000313" key="10">
    <source>
        <dbReference type="Proteomes" id="UP000236959"/>
    </source>
</evidence>
<evidence type="ECO:0000256" key="2">
    <source>
        <dbReference type="ARBA" id="ARBA00022448"/>
    </source>
</evidence>
<keyword evidence="2 7" id="KW-0813">Transport</keyword>
<keyword evidence="10" id="KW-1185">Reference proteome</keyword>
<keyword evidence="5 7" id="KW-1133">Transmembrane helix</keyword>
<accession>A0A2S3V1E1</accession>
<sequence>MITDPQDSSSGFTGAASRIITVWALLGGGLLLVVVLTNTFSIVGSVFGVPVPGDFELTEIGVGVAVFSFLPYCQLVGANVSADIFTSGASRRTIAFFTMLASIVALVFAGLLIWRMYFGMLDQKNYDYTTTILQIPHWMAFVPILISLALLALAAFVTLIRDLKVLSKG</sequence>
<dbReference type="AlphaFoldDB" id="A0A2S3V1E1"/>
<dbReference type="InterPro" id="IPR055348">
    <property type="entry name" value="DctQ"/>
</dbReference>
<reference evidence="9 10" key="1">
    <citation type="submission" date="2018-01" db="EMBL/GenBank/DDBJ databases">
        <title>Genomic Encyclopedia of Archaeal and Bacterial Type Strains, Phase II (KMG-II): from individual species to whole genera.</title>
        <authorList>
            <person name="Goeker M."/>
        </authorList>
    </citation>
    <scope>NUCLEOTIDE SEQUENCE [LARGE SCALE GENOMIC DNA]</scope>
    <source>
        <strain evidence="9 10">DSM 17023</strain>
    </source>
</reference>
<keyword evidence="4 7" id="KW-0812">Transmembrane</keyword>
<feature type="domain" description="Tripartite ATP-independent periplasmic transporters DctQ component" evidence="8">
    <location>
        <begin position="46"/>
        <end position="164"/>
    </location>
</feature>
<evidence type="ECO:0000256" key="3">
    <source>
        <dbReference type="ARBA" id="ARBA00022475"/>
    </source>
</evidence>
<comment type="subunit">
    <text evidence="7">The complex comprises the extracytoplasmic solute receptor protein and the two transmembrane proteins.</text>
</comment>
<keyword evidence="6 7" id="KW-0472">Membrane</keyword>
<feature type="transmembrane region" description="Helical" evidence="7">
    <location>
        <begin position="60"/>
        <end position="82"/>
    </location>
</feature>
<organism evidence="9 10">
    <name type="scientific">Roseibium marinum</name>
    <dbReference type="NCBI Taxonomy" id="281252"/>
    <lineage>
        <taxon>Bacteria</taxon>
        <taxon>Pseudomonadati</taxon>
        <taxon>Pseudomonadota</taxon>
        <taxon>Alphaproteobacteria</taxon>
        <taxon>Hyphomicrobiales</taxon>
        <taxon>Stappiaceae</taxon>
        <taxon>Roseibium</taxon>
    </lineage>
</organism>
<dbReference type="EMBL" id="PPCN01000001">
    <property type="protein sequence ID" value="POF33680.1"/>
    <property type="molecule type" value="Genomic_DNA"/>
</dbReference>
<dbReference type="Pfam" id="PF04290">
    <property type="entry name" value="DctQ"/>
    <property type="match status" value="1"/>
</dbReference>
<evidence type="ECO:0000313" key="9">
    <source>
        <dbReference type="EMBL" id="POF33680.1"/>
    </source>
</evidence>
<evidence type="ECO:0000256" key="7">
    <source>
        <dbReference type="RuleBase" id="RU369079"/>
    </source>
</evidence>
<evidence type="ECO:0000256" key="4">
    <source>
        <dbReference type="ARBA" id="ARBA00022692"/>
    </source>
</evidence>
<dbReference type="RefSeq" id="WP_103220362.1">
    <property type="nucleotide sequence ID" value="NZ_PPCN01000001.1"/>
</dbReference>
<proteinExistence type="inferred from homology"/>
<keyword evidence="3" id="KW-1003">Cell membrane</keyword>
<comment type="subcellular location">
    <subcellularLocation>
        <location evidence="7">Cell inner membrane</location>
        <topology evidence="7">Multi-pass membrane protein</topology>
    </subcellularLocation>
    <subcellularLocation>
        <location evidence="1">Cell membrane</location>
        <topology evidence="1">Multi-pass membrane protein</topology>
    </subcellularLocation>
</comment>
<evidence type="ECO:0000256" key="5">
    <source>
        <dbReference type="ARBA" id="ARBA00022989"/>
    </source>
</evidence>